<dbReference type="PANTHER" id="PTHR11207:SF0">
    <property type="entry name" value="RIBONUCLEASE 3"/>
    <property type="match status" value="1"/>
</dbReference>
<keyword evidence="8 9" id="KW-0694">RNA-binding</keyword>
<evidence type="ECO:0000259" key="12">
    <source>
        <dbReference type="PROSITE" id="PS50142"/>
    </source>
</evidence>
<dbReference type="PANTHER" id="PTHR11207">
    <property type="entry name" value="RIBONUCLEASE III"/>
    <property type="match status" value="1"/>
</dbReference>
<evidence type="ECO:0000256" key="6">
    <source>
        <dbReference type="ARBA" id="ARBA00022759"/>
    </source>
</evidence>
<dbReference type="InterPro" id="IPR000999">
    <property type="entry name" value="RNase_III_dom"/>
</dbReference>
<dbReference type="PROSITE" id="PS50137">
    <property type="entry name" value="DS_RBD"/>
    <property type="match status" value="1"/>
</dbReference>
<evidence type="ECO:0000256" key="1">
    <source>
        <dbReference type="ARBA" id="ARBA00000109"/>
    </source>
</evidence>
<feature type="active site" evidence="9">
    <location>
        <position position="123"/>
    </location>
</feature>
<dbReference type="Gene3D" id="1.10.1520.10">
    <property type="entry name" value="Ribonuclease III domain"/>
    <property type="match status" value="1"/>
</dbReference>
<dbReference type="NCBIfam" id="TIGR02191">
    <property type="entry name" value="RNaseIII"/>
    <property type="match status" value="1"/>
</dbReference>
<feature type="binding site" evidence="9">
    <location>
        <position position="47"/>
    </location>
    <ligand>
        <name>Mg(2+)</name>
        <dbReference type="ChEBI" id="CHEBI:18420"/>
    </ligand>
</feature>
<evidence type="ECO:0000256" key="10">
    <source>
        <dbReference type="SAM" id="MobiDB-lite"/>
    </source>
</evidence>
<evidence type="ECO:0000256" key="4">
    <source>
        <dbReference type="ARBA" id="ARBA00022694"/>
    </source>
</evidence>
<dbReference type="EC" id="3.1.26.3" evidence="9"/>
<sequence length="237" mass="26780">MRTQWDELQERAGVQFESPALLKQAFTHASYRNEHRKSTMEDNERLEFLGDAVLELLVSEHLYRTRPDLPEGELTRIRAAIVCEPALVRFARKLGFHQYVRLGKGEERSGGRERPALLADVFEAFIGALYLEQGLEVARKFVNDHVLAELHPETVQPDFKTTLQERVQQRAGRDLRYEIVEERGPAHAKEFVARVWVGDTVMGTGTGRSKKEAEQNAARSALSVLSAPPHGTVPKSP</sequence>
<dbReference type="Pfam" id="PF00035">
    <property type="entry name" value="dsrm"/>
    <property type="match status" value="1"/>
</dbReference>
<dbReference type="SMART" id="SM00535">
    <property type="entry name" value="RIBOc"/>
    <property type="match status" value="1"/>
</dbReference>
<dbReference type="CDD" id="cd00593">
    <property type="entry name" value="RIBOc"/>
    <property type="match status" value="1"/>
</dbReference>
<dbReference type="InterPro" id="IPR036389">
    <property type="entry name" value="RNase_III_sf"/>
</dbReference>
<dbReference type="PROSITE" id="PS00517">
    <property type="entry name" value="RNASE_3_1"/>
    <property type="match status" value="1"/>
</dbReference>
<evidence type="ECO:0000256" key="9">
    <source>
        <dbReference type="HAMAP-Rule" id="MF_00104"/>
    </source>
</evidence>
<keyword evidence="6 9" id="KW-0255">Endonuclease</keyword>
<dbReference type="Gene3D" id="3.30.160.20">
    <property type="match status" value="1"/>
</dbReference>
<comment type="subcellular location">
    <subcellularLocation>
        <location evidence="9">Cytoplasm</location>
    </subcellularLocation>
</comment>
<evidence type="ECO:0000313" key="13">
    <source>
        <dbReference type="EMBL" id="MDQ0190868.1"/>
    </source>
</evidence>
<accession>A0ABT9XKN6</accession>
<comment type="function">
    <text evidence="9">Digests double-stranded RNA. Involved in the processing of primary rRNA transcript to yield the immediate precursors to the large and small rRNAs (23S and 16S). Processes some mRNAs, and tRNAs when they are encoded in the rRNA operon. Processes pre-crRNA and tracrRNA of type II CRISPR loci if present in the organism.</text>
</comment>
<feature type="domain" description="RNase III" evidence="12">
    <location>
        <begin position="5"/>
        <end position="134"/>
    </location>
</feature>
<comment type="caution">
    <text evidence="13">The sequence shown here is derived from an EMBL/GenBank/DDBJ whole genome shotgun (WGS) entry which is preliminary data.</text>
</comment>
<feature type="domain" description="DRBM" evidence="11">
    <location>
        <begin position="158"/>
        <end position="227"/>
    </location>
</feature>
<dbReference type="InterPro" id="IPR011907">
    <property type="entry name" value="RNase_III"/>
</dbReference>
<proteinExistence type="inferred from homology"/>
<dbReference type="RefSeq" id="WP_274456170.1">
    <property type="nucleotide sequence ID" value="NZ_CP067097.1"/>
</dbReference>
<comment type="cofactor">
    <cofactor evidence="9">
        <name>Mg(2+)</name>
        <dbReference type="ChEBI" id="CHEBI:18420"/>
    </cofactor>
</comment>
<dbReference type="EMBL" id="JAUSTP010000025">
    <property type="protein sequence ID" value="MDQ0190868.1"/>
    <property type="molecule type" value="Genomic_DNA"/>
</dbReference>
<evidence type="ECO:0000259" key="11">
    <source>
        <dbReference type="PROSITE" id="PS50137"/>
    </source>
</evidence>
<evidence type="ECO:0000313" key="14">
    <source>
        <dbReference type="Proteomes" id="UP001232973"/>
    </source>
</evidence>
<protein>
    <recommendedName>
        <fullName evidence="9">Ribonuclease 3</fullName>
        <ecNumber evidence="9">3.1.26.3</ecNumber>
    </recommendedName>
    <alternativeName>
        <fullName evidence="9">Ribonuclease III</fullName>
        <shortName evidence="9">RNase III</shortName>
    </alternativeName>
</protein>
<organism evidence="13 14">
    <name type="scientific">Alicyclobacillus cycloheptanicus</name>
    <dbReference type="NCBI Taxonomy" id="1457"/>
    <lineage>
        <taxon>Bacteria</taxon>
        <taxon>Bacillati</taxon>
        <taxon>Bacillota</taxon>
        <taxon>Bacilli</taxon>
        <taxon>Bacillales</taxon>
        <taxon>Alicyclobacillaceae</taxon>
        <taxon>Alicyclobacillus</taxon>
    </lineage>
</organism>
<keyword evidence="3 9" id="KW-0507">mRNA processing</keyword>
<comment type="subunit">
    <text evidence="9">Homodimer.</text>
</comment>
<keyword evidence="9" id="KW-0460">Magnesium</keyword>
<dbReference type="SMART" id="SM00358">
    <property type="entry name" value="DSRM"/>
    <property type="match status" value="1"/>
</dbReference>
<dbReference type="HAMAP" id="MF_00104">
    <property type="entry name" value="RNase_III"/>
    <property type="match status" value="1"/>
</dbReference>
<feature type="binding site" evidence="9">
    <location>
        <position position="123"/>
    </location>
    <ligand>
        <name>Mg(2+)</name>
        <dbReference type="ChEBI" id="CHEBI:18420"/>
    </ligand>
</feature>
<comment type="catalytic activity">
    <reaction evidence="1 9">
        <text>Endonucleolytic cleavage to 5'-phosphomonoester.</text>
        <dbReference type="EC" id="3.1.26.3"/>
    </reaction>
</comment>
<feature type="active site" evidence="9">
    <location>
        <position position="51"/>
    </location>
</feature>
<dbReference type="Proteomes" id="UP001232973">
    <property type="component" value="Unassembled WGS sequence"/>
</dbReference>
<comment type="similarity">
    <text evidence="2">Belongs to the ribonuclease III family.</text>
</comment>
<dbReference type="PROSITE" id="PS50142">
    <property type="entry name" value="RNASE_3_2"/>
    <property type="match status" value="1"/>
</dbReference>
<keyword evidence="9" id="KW-0698">rRNA processing</keyword>
<keyword evidence="9" id="KW-0479">Metal-binding</keyword>
<name>A0ABT9XKN6_9BACL</name>
<evidence type="ECO:0000256" key="5">
    <source>
        <dbReference type="ARBA" id="ARBA00022722"/>
    </source>
</evidence>
<evidence type="ECO:0000256" key="7">
    <source>
        <dbReference type="ARBA" id="ARBA00022801"/>
    </source>
</evidence>
<reference evidence="13 14" key="1">
    <citation type="submission" date="2023-07" db="EMBL/GenBank/DDBJ databases">
        <title>Genomic Encyclopedia of Type Strains, Phase IV (KMG-IV): sequencing the most valuable type-strain genomes for metagenomic binning, comparative biology and taxonomic classification.</title>
        <authorList>
            <person name="Goeker M."/>
        </authorList>
    </citation>
    <scope>NUCLEOTIDE SEQUENCE [LARGE SCALE GENOMIC DNA]</scope>
    <source>
        <strain evidence="13 14">DSM 4006</strain>
    </source>
</reference>
<feature type="region of interest" description="Disordered" evidence="10">
    <location>
        <begin position="204"/>
        <end position="237"/>
    </location>
</feature>
<keyword evidence="4 9" id="KW-0819">tRNA processing</keyword>
<evidence type="ECO:0000256" key="2">
    <source>
        <dbReference type="ARBA" id="ARBA00010183"/>
    </source>
</evidence>
<dbReference type="InterPro" id="IPR014720">
    <property type="entry name" value="dsRBD_dom"/>
</dbReference>
<evidence type="ECO:0000256" key="3">
    <source>
        <dbReference type="ARBA" id="ARBA00022664"/>
    </source>
</evidence>
<keyword evidence="7 9" id="KW-0378">Hydrolase</keyword>
<evidence type="ECO:0000256" key="8">
    <source>
        <dbReference type="ARBA" id="ARBA00022884"/>
    </source>
</evidence>
<dbReference type="GO" id="GO:0004525">
    <property type="term" value="F:ribonuclease III activity"/>
    <property type="evidence" value="ECO:0007669"/>
    <property type="project" value="UniProtKB-EC"/>
</dbReference>
<dbReference type="SUPFAM" id="SSF54768">
    <property type="entry name" value="dsRNA-binding domain-like"/>
    <property type="match status" value="1"/>
</dbReference>
<gene>
    <name evidence="9" type="primary">rnc</name>
    <name evidence="13" type="ORF">J2S03_002735</name>
</gene>
<feature type="binding site" evidence="9">
    <location>
        <position position="120"/>
    </location>
    <ligand>
        <name>Mg(2+)</name>
        <dbReference type="ChEBI" id="CHEBI:18420"/>
    </ligand>
</feature>
<dbReference type="SUPFAM" id="SSF69065">
    <property type="entry name" value="RNase III domain-like"/>
    <property type="match status" value="1"/>
</dbReference>
<dbReference type="Pfam" id="PF14622">
    <property type="entry name" value="Ribonucleas_3_3"/>
    <property type="match status" value="1"/>
</dbReference>
<keyword evidence="5 9" id="KW-0540">Nuclease</keyword>
<keyword evidence="9" id="KW-0963">Cytoplasm</keyword>
<keyword evidence="9" id="KW-0699">rRNA-binding</keyword>
<keyword evidence="14" id="KW-1185">Reference proteome</keyword>
<dbReference type="CDD" id="cd10845">
    <property type="entry name" value="DSRM_RNAse_III_family"/>
    <property type="match status" value="1"/>
</dbReference>